<organism evidence="2 3">
    <name type="scientific">Halteria grandinella</name>
    <dbReference type="NCBI Taxonomy" id="5974"/>
    <lineage>
        <taxon>Eukaryota</taxon>
        <taxon>Sar</taxon>
        <taxon>Alveolata</taxon>
        <taxon>Ciliophora</taxon>
        <taxon>Intramacronucleata</taxon>
        <taxon>Spirotrichea</taxon>
        <taxon>Stichotrichia</taxon>
        <taxon>Sporadotrichida</taxon>
        <taxon>Halteriidae</taxon>
        <taxon>Halteria</taxon>
    </lineage>
</organism>
<protein>
    <submittedName>
        <fullName evidence="2">Uncharacterized protein</fullName>
    </submittedName>
</protein>
<feature type="compositionally biased region" description="Polar residues" evidence="1">
    <location>
        <begin position="36"/>
        <end position="49"/>
    </location>
</feature>
<sequence length="574" mass="64942">MHQQTNRDINLGLSPKNKDASPRVQKVMLTGLPSPINVNDSTANYTFSPRNMKEPPTQRSRVNENSSALLPQIKSVSPSKISLTSAGSLSSLPKVNLPNQRNELTIVMNKQPDLQFFDVMLYRSMQPYPLRDEIFRIQTEGDYAKNAPDVRSNVVKLLKFSSYQTNVERATGEATPKLVDVKKIKKMNKQYFMLNKDNSLESIQEERKIIKIDGGIVDFSAIINDQNEYDNQMNQVGQEIQGIFAKSIQTPDIQDTSFGENEKIGNTSSQMNTQDPSSQDLLQIRLKQMQNNSAMMNLNADRRQSVLNRFSALHVNPSENSINGLSYEKQGLSKSPTKYALNKIQLLPPMRTLPRLGKESSPSEILSIDESSKILGPNRSSLLTKNPAASSGLLTPVKEPYIPVTVLSINNQYDFSKISTIINGTYDATADQQQNKAIKKDMTNMQDDYIEHLKKLRANPFGTFGGSPQMRKDNHQFDIPLRRLSENKPLLDQLKQVGNNVTKLPLLHMRHHSMSERNSNNSVIVKKVRPSGNRLETSNDYSEEVDKEHYMKQLRTIDSMKESKRRSRIESLQA</sequence>
<proteinExistence type="predicted"/>
<evidence type="ECO:0000313" key="2">
    <source>
        <dbReference type="EMBL" id="TNV85280.1"/>
    </source>
</evidence>
<gene>
    <name evidence="2" type="ORF">FGO68_gene10375</name>
</gene>
<dbReference type="AlphaFoldDB" id="A0A8J8T872"/>
<feature type="region of interest" description="Disordered" evidence="1">
    <location>
        <begin position="1"/>
        <end position="65"/>
    </location>
</feature>
<evidence type="ECO:0000256" key="1">
    <source>
        <dbReference type="SAM" id="MobiDB-lite"/>
    </source>
</evidence>
<reference evidence="2" key="1">
    <citation type="submission" date="2019-06" db="EMBL/GenBank/DDBJ databases">
        <authorList>
            <person name="Zheng W."/>
        </authorList>
    </citation>
    <scope>NUCLEOTIDE SEQUENCE</scope>
    <source>
        <strain evidence="2">QDHG01</strain>
    </source>
</reference>
<dbReference type="OrthoDB" id="10679898at2759"/>
<comment type="caution">
    <text evidence="2">The sequence shown here is derived from an EMBL/GenBank/DDBJ whole genome shotgun (WGS) entry which is preliminary data.</text>
</comment>
<keyword evidence="3" id="KW-1185">Reference proteome</keyword>
<dbReference type="EMBL" id="RRYP01001961">
    <property type="protein sequence ID" value="TNV85280.1"/>
    <property type="molecule type" value="Genomic_DNA"/>
</dbReference>
<dbReference type="Proteomes" id="UP000785679">
    <property type="component" value="Unassembled WGS sequence"/>
</dbReference>
<evidence type="ECO:0000313" key="3">
    <source>
        <dbReference type="Proteomes" id="UP000785679"/>
    </source>
</evidence>
<name>A0A8J8T872_HALGN</name>
<accession>A0A8J8T872</accession>